<protein>
    <recommendedName>
        <fullName evidence="1">Xrn1 helical domain-containing protein</fullName>
    </recommendedName>
</protein>
<dbReference type="EMBL" id="GDHC01004587">
    <property type="protein sequence ID" value="JAQ14042.1"/>
    <property type="molecule type" value="Transcribed_RNA"/>
</dbReference>
<dbReference type="Pfam" id="PF17846">
    <property type="entry name" value="XRN_M"/>
    <property type="match status" value="1"/>
</dbReference>
<accession>A0A146M4T1</accession>
<sequence length="163" mass="18609">MSYKVAPWEGTIHIPFIDERRLFQAFGDVDETLLNPHQYKYKNNFTAPFVVVNKQSANRHLLKYSSEPVEEYCVHVSPNNERVFGCIENTTDILVKQFLLPKIPRQDGGAAVEAAYAKESKYFRMPVEVCDCGKYIPQTLPSRTTVASYPTLNLLPHTLVKSK</sequence>
<proteinExistence type="predicted"/>
<feature type="domain" description="Xrn1 helical" evidence="1">
    <location>
        <begin position="4"/>
        <end position="99"/>
    </location>
</feature>
<reference evidence="2" key="1">
    <citation type="journal article" date="2016" name="Gigascience">
        <title>De novo construction of an expanded transcriptome assembly for the western tarnished plant bug, Lygus hesperus.</title>
        <authorList>
            <person name="Tassone E.E."/>
            <person name="Geib S.M."/>
            <person name="Hall B."/>
            <person name="Fabrick J.A."/>
            <person name="Brent C.S."/>
            <person name="Hull J.J."/>
        </authorList>
    </citation>
    <scope>NUCLEOTIDE SEQUENCE</scope>
</reference>
<gene>
    <name evidence="2" type="ORF">g.27875</name>
</gene>
<name>A0A146M4T1_LYGHE</name>
<dbReference type="InterPro" id="IPR041412">
    <property type="entry name" value="Xrn1_helical"/>
</dbReference>
<evidence type="ECO:0000313" key="2">
    <source>
        <dbReference type="EMBL" id="JAQ14042.1"/>
    </source>
</evidence>
<evidence type="ECO:0000259" key="1">
    <source>
        <dbReference type="Pfam" id="PF17846"/>
    </source>
</evidence>
<organism evidence="2">
    <name type="scientific">Lygus hesperus</name>
    <name type="common">Western plant bug</name>
    <dbReference type="NCBI Taxonomy" id="30085"/>
    <lineage>
        <taxon>Eukaryota</taxon>
        <taxon>Metazoa</taxon>
        <taxon>Ecdysozoa</taxon>
        <taxon>Arthropoda</taxon>
        <taxon>Hexapoda</taxon>
        <taxon>Insecta</taxon>
        <taxon>Pterygota</taxon>
        <taxon>Neoptera</taxon>
        <taxon>Paraneoptera</taxon>
        <taxon>Hemiptera</taxon>
        <taxon>Heteroptera</taxon>
        <taxon>Panheteroptera</taxon>
        <taxon>Cimicomorpha</taxon>
        <taxon>Miridae</taxon>
        <taxon>Mirini</taxon>
        <taxon>Lygus</taxon>
    </lineage>
</organism>
<dbReference type="AlphaFoldDB" id="A0A146M4T1"/>